<protein>
    <submittedName>
        <fullName evidence="2">Uncharacterized protein</fullName>
    </submittedName>
</protein>
<proteinExistence type="predicted"/>
<dbReference type="InterPro" id="IPR046036">
    <property type="entry name" value="DUF5994"/>
</dbReference>
<dbReference type="RefSeq" id="WP_115326619.1">
    <property type="nucleotide sequence ID" value="NZ_JACKST010000095.1"/>
</dbReference>
<dbReference type="AlphaFoldDB" id="A0A378SK11"/>
<evidence type="ECO:0000313" key="3">
    <source>
        <dbReference type="Proteomes" id="UP000254291"/>
    </source>
</evidence>
<evidence type="ECO:0000313" key="2">
    <source>
        <dbReference type="EMBL" id="STZ41747.1"/>
    </source>
</evidence>
<feature type="region of interest" description="Disordered" evidence="1">
    <location>
        <begin position="1"/>
        <end position="27"/>
    </location>
</feature>
<dbReference type="Pfam" id="PF19457">
    <property type="entry name" value="DUF5994"/>
    <property type="match status" value="1"/>
</dbReference>
<accession>A0A378SK11</accession>
<name>A0A378SK11_9MYCO</name>
<gene>
    <name evidence="2" type="ORF">NCTC10742_00954</name>
</gene>
<evidence type="ECO:0000256" key="1">
    <source>
        <dbReference type="SAM" id="MobiDB-lite"/>
    </source>
</evidence>
<sequence>MTQSGQDRGVGFGQPHNGPQSTPRLRLKPKAATTGFVDGAWWPHSTDLLAELPDLLAVLSVRLGDIARVAYNRGEWTSTTPRKMLIDNRVVRLDGYDRQPAHTIGVTGRGGWSNVLLVVPAATDSDDAHHVMMAAAAPGDRSAVDLLLTTGATG</sequence>
<reference evidence="2 3" key="1">
    <citation type="submission" date="2018-06" db="EMBL/GenBank/DDBJ databases">
        <authorList>
            <consortium name="Pathogen Informatics"/>
            <person name="Doyle S."/>
        </authorList>
    </citation>
    <scope>NUCLEOTIDE SEQUENCE [LARGE SCALE GENOMIC DNA]</scope>
    <source>
        <strain evidence="2 3">NCTC10742</strain>
    </source>
</reference>
<organism evidence="2 3">
    <name type="scientific">Mycolicibacterium gilvum</name>
    <dbReference type="NCBI Taxonomy" id="1804"/>
    <lineage>
        <taxon>Bacteria</taxon>
        <taxon>Bacillati</taxon>
        <taxon>Actinomycetota</taxon>
        <taxon>Actinomycetes</taxon>
        <taxon>Mycobacteriales</taxon>
        <taxon>Mycobacteriaceae</taxon>
        <taxon>Mycolicibacterium</taxon>
    </lineage>
</organism>
<dbReference type="EMBL" id="UGQM01000001">
    <property type="protein sequence ID" value="STZ41747.1"/>
    <property type="molecule type" value="Genomic_DNA"/>
</dbReference>
<dbReference type="Proteomes" id="UP000254291">
    <property type="component" value="Unassembled WGS sequence"/>
</dbReference>